<feature type="domain" description="AMP-binding enzyme C-terminal" evidence="6">
    <location>
        <begin position="468"/>
        <end position="544"/>
    </location>
</feature>
<dbReference type="InterPro" id="IPR025110">
    <property type="entry name" value="AMP-bd_C"/>
</dbReference>
<evidence type="ECO:0000313" key="7">
    <source>
        <dbReference type="Proteomes" id="UP000695000"/>
    </source>
</evidence>
<evidence type="ECO:0000259" key="6">
    <source>
        <dbReference type="Pfam" id="PF13193"/>
    </source>
</evidence>
<dbReference type="Pfam" id="PF00501">
    <property type="entry name" value="AMP-binding"/>
    <property type="match status" value="1"/>
</dbReference>
<dbReference type="PROSITE" id="PS00455">
    <property type="entry name" value="AMP_BINDING"/>
    <property type="match status" value="1"/>
</dbReference>
<evidence type="ECO:0000259" key="5">
    <source>
        <dbReference type="Pfam" id="PF00501"/>
    </source>
</evidence>
<organism evidence="7 8">
    <name type="scientific">Nicrophorus vespilloides</name>
    <name type="common">Boreal carrion beetle</name>
    <dbReference type="NCBI Taxonomy" id="110193"/>
    <lineage>
        <taxon>Eukaryota</taxon>
        <taxon>Metazoa</taxon>
        <taxon>Ecdysozoa</taxon>
        <taxon>Arthropoda</taxon>
        <taxon>Hexapoda</taxon>
        <taxon>Insecta</taxon>
        <taxon>Pterygota</taxon>
        <taxon>Neoptera</taxon>
        <taxon>Endopterygota</taxon>
        <taxon>Coleoptera</taxon>
        <taxon>Polyphaga</taxon>
        <taxon>Staphyliniformia</taxon>
        <taxon>Silphidae</taxon>
        <taxon>Nicrophorinae</taxon>
        <taxon>Nicrophorus</taxon>
    </lineage>
</organism>
<dbReference type="GeneID" id="108569128"/>
<dbReference type="InterPro" id="IPR000873">
    <property type="entry name" value="AMP-dep_synth/lig_dom"/>
</dbReference>
<dbReference type="Gene3D" id="3.30.300.30">
    <property type="match status" value="1"/>
</dbReference>
<keyword evidence="3" id="KW-0436">Ligase</keyword>
<dbReference type="InterPro" id="IPR045851">
    <property type="entry name" value="AMP-bd_C_sf"/>
</dbReference>
<reference evidence="8" key="1">
    <citation type="submission" date="2025-08" db="UniProtKB">
        <authorList>
            <consortium name="RefSeq"/>
        </authorList>
    </citation>
    <scope>IDENTIFICATION</scope>
    <source>
        <tissue evidence="8">Whole Larva</tissue>
    </source>
</reference>
<dbReference type="Proteomes" id="UP000695000">
    <property type="component" value="Unplaced"/>
</dbReference>
<sequence>MTIEVCCACISSHQRIEMADYICDPIYDEETKIIQGCPDVYEPDPKGLGHAFYNSMLKNEDLIAQIGWPSGRTETFGSLLKRCVRTAIALRNSGVEPGDVISLCSVNNFDNCVPFVAAQFIGAVVASLDPTIVLEDTEHLVKQVNPKFIFVSQDSEGMIRNALANVGLNETRLVLIGDDSNFEDFACETEDESDFSPYEVEDNTTTAVILFSSGTTGLSKGICVHHYGLSFQAHFLCNNGGVYDSMLSYASTYWISTVLFLNIQHLFGKMRCIVPKFDTNEFWEILEACKVTFIFMAPSQVVRIIKAGRPEGVDTTSLHDIIIGGGPLSAENNMLMGDLVPGAFVHLAYGQSEATGLLTCFRPSDRRDVLHMHKKYSSCGRPLSGIQYKIVDPESEEVLGFNQQGELRFKHKCQMNGYYNLDTTSSFDADGWIKTGDIAYYDEDFCFYIVDRIKEMLKFQAFHIPPAKIEGVLLAHPQIAQAVVIGIPNEEDGDHPMALVMLHAGKELTEEDLIKYVENRVEDRYRLRAGVRFLSSLPYTPSGKVKKNQLKKMILSGEL</sequence>
<name>A0ABM1NGU5_NICVS</name>
<dbReference type="SUPFAM" id="SSF56801">
    <property type="entry name" value="Acetyl-CoA synthetase-like"/>
    <property type="match status" value="1"/>
</dbReference>
<gene>
    <name evidence="8" type="primary">LOC108569128</name>
</gene>
<keyword evidence="4" id="KW-0576">Peroxisome</keyword>
<dbReference type="PANTHER" id="PTHR24096">
    <property type="entry name" value="LONG-CHAIN-FATTY-ACID--COA LIGASE"/>
    <property type="match status" value="1"/>
</dbReference>
<dbReference type="RefSeq" id="XP_017786045.1">
    <property type="nucleotide sequence ID" value="XM_017930556.1"/>
</dbReference>
<comment type="subcellular location">
    <subcellularLocation>
        <location evidence="1">Peroxisome</location>
    </subcellularLocation>
</comment>
<protein>
    <submittedName>
        <fullName evidence="8">4-coumarate--CoA ligase-like 5</fullName>
    </submittedName>
</protein>
<evidence type="ECO:0000256" key="1">
    <source>
        <dbReference type="ARBA" id="ARBA00004275"/>
    </source>
</evidence>
<proteinExistence type="inferred from homology"/>
<feature type="domain" description="AMP-dependent synthetase/ligase" evidence="5">
    <location>
        <begin position="58"/>
        <end position="419"/>
    </location>
</feature>
<evidence type="ECO:0000256" key="3">
    <source>
        <dbReference type="ARBA" id="ARBA00022598"/>
    </source>
</evidence>
<dbReference type="InterPro" id="IPR020845">
    <property type="entry name" value="AMP-binding_CS"/>
</dbReference>
<evidence type="ECO:0000313" key="8">
    <source>
        <dbReference type="RefSeq" id="XP_017786045.1"/>
    </source>
</evidence>
<dbReference type="PANTHER" id="PTHR24096:SF149">
    <property type="entry name" value="AMP-BINDING DOMAIN-CONTAINING PROTEIN-RELATED"/>
    <property type="match status" value="1"/>
</dbReference>
<evidence type="ECO:0000256" key="4">
    <source>
        <dbReference type="ARBA" id="ARBA00023140"/>
    </source>
</evidence>
<dbReference type="Gene3D" id="3.40.50.12780">
    <property type="entry name" value="N-terminal domain of ligase-like"/>
    <property type="match status" value="1"/>
</dbReference>
<dbReference type="InterPro" id="IPR042099">
    <property type="entry name" value="ANL_N_sf"/>
</dbReference>
<accession>A0ABM1NGU5</accession>
<evidence type="ECO:0000256" key="2">
    <source>
        <dbReference type="ARBA" id="ARBA00006432"/>
    </source>
</evidence>
<dbReference type="Pfam" id="PF13193">
    <property type="entry name" value="AMP-binding_C"/>
    <property type="match status" value="1"/>
</dbReference>
<keyword evidence="7" id="KW-1185">Reference proteome</keyword>
<comment type="similarity">
    <text evidence="2">Belongs to the ATP-dependent AMP-binding enzyme family.</text>
</comment>